<protein>
    <submittedName>
        <fullName evidence="7">Uncharacterized protein LOC109719389</fullName>
    </submittedName>
</protein>
<name>A0A6P5G774_ANACO</name>
<keyword evidence="3" id="KW-0862">Zinc</keyword>
<keyword evidence="6" id="KW-1185">Reference proteome</keyword>
<dbReference type="OrthoDB" id="1912066at2759"/>
<gene>
    <name evidence="7" type="primary">LOC109719389</name>
</gene>
<reference evidence="6" key="1">
    <citation type="journal article" date="2015" name="Nat. Genet.">
        <title>The pineapple genome and the evolution of CAM photosynthesis.</title>
        <authorList>
            <person name="Ming R."/>
            <person name="VanBuren R."/>
            <person name="Wai C.M."/>
            <person name="Tang H."/>
            <person name="Schatz M.C."/>
            <person name="Bowers J.E."/>
            <person name="Lyons E."/>
            <person name="Wang M.L."/>
            <person name="Chen J."/>
            <person name="Biggers E."/>
            <person name="Zhang J."/>
            <person name="Huang L."/>
            <person name="Zhang L."/>
            <person name="Miao W."/>
            <person name="Zhang J."/>
            <person name="Ye Z."/>
            <person name="Miao C."/>
            <person name="Lin Z."/>
            <person name="Wang H."/>
            <person name="Zhou H."/>
            <person name="Yim W.C."/>
            <person name="Priest H.D."/>
            <person name="Zheng C."/>
            <person name="Woodhouse M."/>
            <person name="Edger P.P."/>
            <person name="Guyot R."/>
            <person name="Guo H.B."/>
            <person name="Guo H."/>
            <person name="Zheng G."/>
            <person name="Singh R."/>
            <person name="Sharma A."/>
            <person name="Min X."/>
            <person name="Zheng Y."/>
            <person name="Lee H."/>
            <person name="Gurtowski J."/>
            <person name="Sedlazeck F.J."/>
            <person name="Harkess A."/>
            <person name="McKain M.R."/>
            <person name="Liao Z."/>
            <person name="Fang J."/>
            <person name="Liu J."/>
            <person name="Zhang X."/>
            <person name="Zhang Q."/>
            <person name="Hu W."/>
            <person name="Qin Y."/>
            <person name="Wang K."/>
            <person name="Chen L.Y."/>
            <person name="Shirley N."/>
            <person name="Lin Y.R."/>
            <person name="Liu L.Y."/>
            <person name="Hernandez A.G."/>
            <person name="Wright C.L."/>
            <person name="Bulone V."/>
            <person name="Tuskan G.A."/>
            <person name="Heath K."/>
            <person name="Zee F."/>
            <person name="Moore P.H."/>
            <person name="Sunkar R."/>
            <person name="Leebens-Mack J.H."/>
            <person name="Mockler T."/>
            <person name="Bennetzen J.L."/>
            <person name="Freeling M."/>
            <person name="Sankoff D."/>
            <person name="Paterson A.H."/>
            <person name="Zhu X."/>
            <person name="Yang X."/>
            <person name="Smith J.A."/>
            <person name="Cushman J.C."/>
            <person name="Paull R.E."/>
            <person name="Yu Q."/>
        </authorList>
    </citation>
    <scope>NUCLEOTIDE SEQUENCE [LARGE SCALE GENOMIC DNA]</scope>
    <source>
        <strain evidence="6">cv. F153</strain>
    </source>
</reference>
<proteinExistence type="predicted"/>
<dbReference type="Pfam" id="PF12906">
    <property type="entry name" value="RINGv"/>
    <property type="match status" value="1"/>
</dbReference>
<dbReference type="GO" id="GO:0008270">
    <property type="term" value="F:zinc ion binding"/>
    <property type="evidence" value="ECO:0007669"/>
    <property type="project" value="UniProtKB-KW"/>
</dbReference>
<evidence type="ECO:0000256" key="4">
    <source>
        <dbReference type="SAM" id="MobiDB-lite"/>
    </source>
</evidence>
<keyword evidence="1" id="KW-0479">Metal-binding</keyword>
<feature type="compositionally biased region" description="Low complexity" evidence="4">
    <location>
        <begin position="13"/>
        <end position="22"/>
    </location>
</feature>
<evidence type="ECO:0000313" key="7">
    <source>
        <dbReference type="RefSeq" id="XP_020101618.1"/>
    </source>
</evidence>
<evidence type="ECO:0000256" key="1">
    <source>
        <dbReference type="ARBA" id="ARBA00022723"/>
    </source>
</evidence>
<dbReference type="SUPFAM" id="SSF57850">
    <property type="entry name" value="RING/U-box"/>
    <property type="match status" value="1"/>
</dbReference>
<keyword evidence="2" id="KW-0863">Zinc-finger</keyword>
<feature type="domain" description="RING-CH-type" evidence="5">
    <location>
        <begin position="83"/>
        <end position="149"/>
    </location>
</feature>
<accession>A0A6P5G774</accession>
<feature type="compositionally biased region" description="Basic and acidic residues" evidence="4">
    <location>
        <begin position="1"/>
        <end position="12"/>
    </location>
</feature>
<evidence type="ECO:0000256" key="3">
    <source>
        <dbReference type="ARBA" id="ARBA00022833"/>
    </source>
</evidence>
<evidence type="ECO:0000313" key="6">
    <source>
        <dbReference type="Proteomes" id="UP000515123"/>
    </source>
</evidence>
<dbReference type="InterPro" id="IPR011016">
    <property type="entry name" value="Znf_RING-CH"/>
</dbReference>
<dbReference type="SMART" id="SM00744">
    <property type="entry name" value="RINGv"/>
    <property type="match status" value="1"/>
</dbReference>
<dbReference type="CDD" id="cd16495">
    <property type="entry name" value="RING_CH-C4HC3_MARCH"/>
    <property type="match status" value="1"/>
</dbReference>
<dbReference type="Gene3D" id="3.30.40.10">
    <property type="entry name" value="Zinc/RING finger domain, C3HC4 (zinc finger)"/>
    <property type="match status" value="1"/>
</dbReference>
<feature type="region of interest" description="Disordered" evidence="4">
    <location>
        <begin position="1"/>
        <end position="84"/>
    </location>
</feature>
<dbReference type="AlphaFoldDB" id="A0A6P5G774"/>
<dbReference type="PANTHER" id="PTHR46214:SF30">
    <property type="entry name" value="OS01G0850200 PROTEIN"/>
    <property type="match status" value="1"/>
</dbReference>
<dbReference type="InterPro" id="IPR013083">
    <property type="entry name" value="Znf_RING/FYVE/PHD"/>
</dbReference>
<sequence>MVTKGEKPRADASSESDGSRSGSGHEVGRFPGSPAGVEEGSPKRCVSEGSLDAEDLEIGALSEIDQKRGGGGGGEKPDKGKPSKAAAERDCRICHLGLESASPESGLAIELGCSCKDDLGAAHRQCAETWFKIRGNKTCEICGTIARNVVGSGETEFIEQWNESNNATATPASTTEARPFWLNLENFGGAFPSFNNHLHWLEKASIENQAPQSTAEASFNQIVLTEREKMRQKRRDQAGDEHEKWSRTRAFNLFASECRSAYDTSLLT</sequence>
<dbReference type="PROSITE" id="PS51292">
    <property type="entry name" value="ZF_RING_CH"/>
    <property type="match status" value="1"/>
</dbReference>
<dbReference type="RefSeq" id="XP_020101618.1">
    <property type="nucleotide sequence ID" value="XM_020246029.1"/>
</dbReference>
<dbReference type="PANTHER" id="PTHR46214">
    <property type="entry name" value="ZINC FINGER, RING-CH-TYPE"/>
    <property type="match status" value="1"/>
</dbReference>
<dbReference type="Proteomes" id="UP000515123">
    <property type="component" value="Linkage group 13"/>
</dbReference>
<feature type="compositionally biased region" description="Basic and acidic residues" evidence="4">
    <location>
        <begin position="75"/>
        <end position="84"/>
    </location>
</feature>
<dbReference type="GeneID" id="109719389"/>
<evidence type="ECO:0000256" key="2">
    <source>
        <dbReference type="ARBA" id="ARBA00022771"/>
    </source>
</evidence>
<organism evidence="6 7">
    <name type="scientific">Ananas comosus</name>
    <name type="common">Pineapple</name>
    <name type="synonym">Ananas ananas</name>
    <dbReference type="NCBI Taxonomy" id="4615"/>
    <lineage>
        <taxon>Eukaryota</taxon>
        <taxon>Viridiplantae</taxon>
        <taxon>Streptophyta</taxon>
        <taxon>Embryophyta</taxon>
        <taxon>Tracheophyta</taxon>
        <taxon>Spermatophyta</taxon>
        <taxon>Magnoliopsida</taxon>
        <taxon>Liliopsida</taxon>
        <taxon>Poales</taxon>
        <taxon>Bromeliaceae</taxon>
        <taxon>Bromelioideae</taxon>
        <taxon>Ananas</taxon>
    </lineage>
</organism>
<reference evidence="7" key="2">
    <citation type="submission" date="2025-08" db="UniProtKB">
        <authorList>
            <consortium name="RefSeq"/>
        </authorList>
    </citation>
    <scope>IDENTIFICATION</scope>
    <source>
        <tissue evidence="7">Leaf</tissue>
    </source>
</reference>
<evidence type="ECO:0000259" key="5">
    <source>
        <dbReference type="PROSITE" id="PS51292"/>
    </source>
</evidence>